<evidence type="ECO:0000313" key="1">
    <source>
        <dbReference type="EMBL" id="EDO08806.1"/>
    </source>
</evidence>
<sequence length="52" mass="5971">MATVPLTDKRRSDFLEGAQFAVCPINCRSNGLDSKKKKERFTDEASRFRFVC</sequence>
<dbReference type="EMBL" id="AAXF02000054">
    <property type="protein sequence ID" value="EDO08806.1"/>
    <property type="molecule type" value="Genomic_DNA"/>
</dbReference>
<reference evidence="2" key="2">
    <citation type="submission" date="2007-04" db="EMBL/GenBank/DDBJ databases">
        <title>Draft genome sequence of Bacteroides ovatus (ATCC 8483).</title>
        <authorList>
            <person name="Sudarsanam P."/>
            <person name="Ley R."/>
            <person name="Guruge J."/>
            <person name="Turnbaugh P.J."/>
            <person name="Mahowald M."/>
            <person name="Liep D."/>
            <person name="Gordon J."/>
        </authorList>
    </citation>
    <scope>NUCLEOTIDE SEQUENCE [LARGE SCALE GENOMIC DNA]</scope>
    <source>
        <strain evidence="2">ATCC 8483 / DSM 1896 / JCM 5824 / BCRC 10623 / CCUG 4943 / NCTC 11153</strain>
    </source>
</reference>
<name>A0AAN3A1Z6_BACO1</name>
<accession>A0AAN3A1Z6</accession>
<evidence type="ECO:0000313" key="2">
    <source>
        <dbReference type="Proteomes" id="UP000005475"/>
    </source>
</evidence>
<organism evidence="1 2">
    <name type="scientific">Bacteroides ovatus (strain ATCC 8483 / DSM 1896 / JCM 5824 / BCRC 10623 / CCUG 4943 / NCTC 11153)</name>
    <dbReference type="NCBI Taxonomy" id="411476"/>
    <lineage>
        <taxon>Bacteria</taxon>
        <taxon>Pseudomonadati</taxon>
        <taxon>Bacteroidota</taxon>
        <taxon>Bacteroidia</taxon>
        <taxon>Bacteroidales</taxon>
        <taxon>Bacteroidaceae</taxon>
        <taxon>Bacteroides</taxon>
    </lineage>
</organism>
<protein>
    <submittedName>
        <fullName evidence="1">Uncharacterized protein</fullName>
    </submittedName>
</protein>
<gene>
    <name evidence="1" type="ORF">BACOVA_04662</name>
</gene>
<reference evidence="1 2" key="1">
    <citation type="submission" date="2007-03" db="EMBL/GenBank/DDBJ databases">
        <authorList>
            <person name="Fulton L."/>
            <person name="Clifton S."/>
            <person name="Fulton B."/>
            <person name="Xu J."/>
            <person name="Minx P."/>
            <person name="Pepin K.H."/>
            <person name="Johnson M."/>
            <person name="Thiruvilangam P."/>
            <person name="Bhonagiri V."/>
            <person name="Nash W.E."/>
            <person name="Mardis E.R."/>
            <person name="Wilson R.K."/>
        </authorList>
    </citation>
    <scope>NUCLEOTIDE SEQUENCE [LARGE SCALE GENOMIC DNA]</scope>
    <source>
        <strain evidence="2">ATCC 8483 / DSM 1896 / JCM 5824 / BCRC 10623 / CCUG 4943 / NCTC 11153</strain>
    </source>
</reference>
<dbReference type="AlphaFoldDB" id="A0AAN3A1Z6"/>
<dbReference type="Proteomes" id="UP000005475">
    <property type="component" value="Unassembled WGS sequence"/>
</dbReference>
<comment type="caution">
    <text evidence="1">The sequence shown here is derived from an EMBL/GenBank/DDBJ whole genome shotgun (WGS) entry which is preliminary data.</text>
</comment>
<proteinExistence type="predicted"/>